<evidence type="ECO:0000313" key="2">
    <source>
        <dbReference type="EMBL" id="MCW3785306.1"/>
    </source>
</evidence>
<organism evidence="2 3">
    <name type="scientific">Plebeiibacterium sediminum</name>
    <dbReference type="NCBI Taxonomy" id="2992112"/>
    <lineage>
        <taxon>Bacteria</taxon>
        <taxon>Pseudomonadati</taxon>
        <taxon>Bacteroidota</taxon>
        <taxon>Bacteroidia</taxon>
        <taxon>Marinilabiliales</taxon>
        <taxon>Marinilabiliaceae</taxon>
        <taxon>Plebeiibacterium</taxon>
    </lineage>
</organism>
<feature type="signal peptide" evidence="1">
    <location>
        <begin position="1"/>
        <end position="19"/>
    </location>
</feature>
<keyword evidence="3" id="KW-1185">Reference proteome</keyword>
<gene>
    <name evidence="2" type="ORF">OM075_02450</name>
</gene>
<dbReference type="EMBL" id="JAPDPJ010000002">
    <property type="protein sequence ID" value="MCW3785306.1"/>
    <property type="molecule type" value="Genomic_DNA"/>
</dbReference>
<dbReference type="AlphaFoldDB" id="A0AAE3M115"/>
<feature type="chain" id="PRO_5042060545" evidence="1">
    <location>
        <begin position="20"/>
        <end position="148"/>
    </location>
</feature>
<dbReference type="RefSeq" id="WP_301188878.1">
    <property type="nucleotide sequence ID" value="NZ_JAPDPJ010000002.1"/>
</dbReference>
<name>A0AAE3M115_9BACT</name>
<evidence type="ECO:0000256" key="1">
    <source>
        <dbReference type="SAM" id="SignalP"/>
    </source>
</evidence>
<dbReference type="Proteomes" id="UP001209229">
    <property type="component" value="Unassembled WGS sequence"/>
</dbReference>
<reference evidence="2" key="1">
    <citation type="submission" date="2022-10" db="EMBL/GenBank/DDBJ databases">
        <authorList>
            <person name="Yu W.X."/>
        </authorList>
    </citation>
    <scope>NUCLEOTIDE SEQUENCE</scope>
    <source>
        <strain evidence="2">AAT</strain>
    </source>
</reference>
<proteinExistence type="predicted"/>
<accession>A0AAE3M115</accession>
<protein>
    <submittedName>
        <fullName evidence="2">Uncharacterized protein</fullName>
    </submittedName>
</protein>
<comment type="caution">
    <text evidence="2">The sequence shown here is derived from an EMBL/GenBank/DDBJ whole genome shotgun (WGS) entry which is preliminary data.</text>
</comment>
<sequence>MKLLFTGLLILLTIGIVNAQENKAELIKDLTDGVISLEISDLNESSPISSINKLAFEQAAKSIVVTKENMGSSLEEAKAYKSCVITVGVHTIVVVENFSKTVRSGSWGANMPWGKGFIQKGSMNFKEDYINNIIGMPDGQRRMMFLFK</sequence>
<evidence type="ECO:0000313" key="3">
    <source>
        <dbReference type="Proteomes" id="UP001209229"/>
    </source>
</evidence>
<keyword evidence="1" id="KW-0732">Signal</keyword>